<keyword evidence="5" id="KW-0540">Nuclease</keyword>
<dbReference type="PANTHER" id="PTHR37984:SF5">
    <property type="entry name" value="PROTEIN NYNRIN-LIKE"/>
    <property type="match status" value="1"/>
</dbReference>
<dbReference type="Pfam" id="PF24626">
    <property type="entry name" value="SH3_Tf2-1"/>
    <property type="match status" value="1"/>
</dbReference>
<evidence type="ECO:0000256" key="6">
    <source>
        <dbReference type="ARBA" id="ARBA00022723"/>
    </source>
</evidence>
<feature type="domain" description="Reverse transcriptase" evidence="19">
    <location>
        <begin position="2"/>
        <end position="181"/>
    </location>
</feature>
<dbReference type="GO" id="GO:0003964">
    <property type="term" value="F:RNA-directed DNA polymerase activity"/>
    <property type="evidence" value="ECO:0007669"/>
    <property type="project" value="UniProtKB-KW"/>
</dbReference>
<dbReference type="CDD" id="cd01647">
    <property type="entry name" value="RT_LTR"/>
    <property type="match status" value="1"/>
</dbReference>
<dbReference type="GO" id="GO:0003887">
    <property type="term" value="F:DNA-directed DNA polymerase activity"/>
    <property type="evidence" value="ECO:0007669"/>
    <property type="project" value="UniProtKB-KW"/>
</dbReference>
<evidence type="ECO:0000256" key="4">
    <source>
        <dbReference type="ARBA" id="ARBA00022695"/>
    </source>
</evidence>
<keyword evidence="13" id="KW-0695">RNA-directed DNA polymerase</keyword>
<dbReference type="Pfam" id="PF17921">
    <property type="entry name" value="Integrase_H2C2"/>
    <property type="match status" value="1"/>
</dbReference>
<evidence type="ECO:0000256" key="14">
    <source>
        <dbReference type="ARBA" id="ARBA00022932"/>
    </source>
</evidence>
<keyword evidence="17" id="KW-0539">Nucleus</keyword>
<feature type="domain" description="Integrase catalytic" evidence="20">
    <location>
        <begin position="549"/>
        <end position="710"/>
    </location>
</feature>
<evidence type="ECO:0000256" key="17">
    <source>
        <dbReference type="ARBA" id="ARBA00023242"/>
    </source>
</evidence>
<dbReference type="GO" id="GO:0004190">
    <property type="term" value="F:aspartic-type endopeptidase activity"/>
    <property type="evidence" value="ECO:0007669"/>
    <property type="project" value="UniProtKB-KW"/>
</dbReference>
<evidence type="ECO:0000256" key="9">
    <source>
        <dbReference type="ARBA" id="ARBA00022801"/>
    </source>
</evidence>
<dbReference type="AlphaFoldDB" id="A0A0P1BI82"/>
<evidence type="ECO:0000256" key="7">
    <source>
        <dbReference type="ARBA" id="ARBA00022750"/>
    </source>
</evidence>
<keyword evidence="2" id="KW-0645">Protease</keyword>
<dbReference type="Gene3D" id="2.40.50.40">
    <property type="match status" value="1"/>
</dbReference>
<dbReference type="Gene3D" id="3.10.10.10">
    <property type="entry name" value="HIV Type 1 Reverse Transcriptase, subunit A, domain 1"/>
    <property type="match status" value="1"/>
</dbReference>
<evidence type="ECO:0000313" key="22">
    <source>
        <dbReference type="Proteomes" id="UP000054845"/>
    </source>
</evidence>
<dbReference type="InterPro" id="IPR023780">
    <property type="entry name" value="Chromo_domain"/>
</dbReference>
<evidence type="ECO:0000259" key="19">
    <source>
        <dbReference type="PROSITE" id="PS50878"/>
    </source>
</evidence>
<dbReference type="Pfam" id="PF00385">
    <property type="entry name" value="Chromo"/>
    <property type="match status" value="1"/>
</dbReference>
<evidence type="ECO:0000256" key="1">
    <source>
        <dbReference type="ARBA" id="ARBA00004123"/>
    </source>
</evidence>
<dbReference type="SUPFAM" id="SSF56672">
    <property type="entry name" value="DNA/RNA polymerases"/>
    <property type="match status" value="1"/>
</dbReference>
<keyword evidence="16" id="KW-0233">DNA recombination</keyword>
<evidence type="ECO:0000313" key="21">
    <source>
        <dbReference type="EMBL" id="CEH15967.1"/>
    </source>
</evidence>
<keyword evidence="11" id="KW-0694">RNA-binding</keyword>
<dbReference type="InterPro" id="IPR056924">
    <property type="entry name" value="SH3_Tf2-1"/>
</dbReference>
<keyword evidence="22" id="KW-1185">Reference proteome</keyword>
<dbReference type="OrthoDB" id="3341476at2759"/>
<dbReference type="FunFam" id="3.30.420.10:FF:000032">
    <property type="entry name" value="Retrovirus-related Pol polyprotein from transposon 297-like Protein"/>
    <property type="match status" value="1"/>
</dbReference>
<evidence type="ECO:0000256" key="15">
    <source>
        <dbReference type="ARBA" id="ARBA00023125"/>
    </source>
</evidence>
<evidence type="ECO:0000256" key="5">
    <source>
        <dbReference type="ARBA" id="ARBA00022722"/>
    </source>
</evidence>
<dbReference type="Gene3D" id="3.30.70.270">
    <property type="match status" value="2"/>
</dbReference>
<evidence type="ECO:0000259" key="18">
    <source>
        <dbReference type="PROSITE" id="PS50013"/>
    </source>
</evidence>
<dbReference type="GO" id="GO:0006310">
    <property type="term" value="P:DNA recombination"/>
    <property type="evidence" value="ECO:0007669"/>
    <property type="project" value="UniProtKB-KW"/>
</dbReference>
<keyword evidence="7" id="KW-0064">Aspartyl protease</keyword>
<accession>A0A0P1BI82</accession>
<dbReference type="InterPro" id="IPR036397">
    <property type="entry name" value="RNaseH_sf"/>
</dbReference>
<dbReference type="GO" id="GO:0003723">
    <property type="term" value="F:RNA binding"/>
    <property type="evidence" value="ECO:0007669"/>
    <property type="project" value="UniProtKB-KW"/>
</dbReference>
<comment type="subcellular location">
    <subcellularLocation>
        <location evidence="1">Nucleus</location>
    </subcellularLocation>
</comment>
<dbReference type="PANTHER" id="PTHR37984">
    <property type="entry name" value="PROTEIN CBG26694"/>
    <property type="match status" value="1"/>
</dbReference>
<keyword evidence="15" id="KW-0238">DNA-binding</keyword>
<name>A0A0P1BI82_9BASI</name>
<dbReference type="Gene3D" id="3.30.420.10">
    <property type="entry name" value="Ribonuclease H-like superfamily/Ribonuclease H"/>
    <property type="match status" value="1"/>
</dbReference>
<dbReference type="GO" id="GO:0015074">
    <property type="term" value="P:DNA integration"/>
    <property type="evidence" value="ECO:0007669"/>
    <property type="project" value="UniProtKB-KW"/>
</dbReference>
<dbReference type="SUPFAM" id="SSF54160">
    <property type="entry name" value="Chromo domain-like"/>
    <property type="match status" value="1"/>
</dbReference>
<dbReference type="InterPro" id="IPR000953">
    <property type="entry name" value="Chromo/chromo_shadow_dom"/>
</dbReference>
<evidence type="ECO:0000256" key="11">
    <source>
        <dbReference type="ARBA" id="ARBA00022884"/>
    </source>
</evidence>
<dbReference type="InterPro" id="IPR041373">
    <property type="entry name" value="RT_RNaseH"/>
</dbReference>
<dbReference type="InterPro" id="IPR000477">
    <property type="entry name" value="RT_dom"/>
</dbReference>
<dbReference type="InterPro" id="IPR001584">
    <property type="entry name" value="Integrase_cat-core"/>
</dbReference>
<evidence type="ECO:0000256" key="13">
    <source>
        <dbReference type="ARBA" id="ARBA00022918"/>
    </source>
</evidence>
<keyword evidence="4" id="KW-0548">Nucleotidyltransferase</keyword>
<dbReference type="InterPro" id="IPR023779">
    <property type="entry name" value="Chromodomain_CS"/>
</dbReference>
<dbReference type="SMART" id="SM00298">
    <property type="entry name" value="CHROMO"/>
    <property type="match status" value="1"/>
</dbReference>
<dbReference type="GO" id="GO:0046872">
    <property type="term" value="F:metal ion binding"/>
    <property type="evidence" value="ECO:0007669"/>
    <property type="project" value="UniProtKB-KW"/>
</dbReference>
<dbReference type="InterPro" id="IPR050951">
    <property type="entry name" value="Retrovirus_Pol_polyprotein"/>
</dbReference>
<dbReference type="Gene3D" id="1.10.340.70">
    <property type="match status" value="1"/>
</dbReference>
<dbReference type="PROSITE" id="PS00598">
    <property type="entry name" value="CHROMO_1"/>
    <property type="match status" value="1"/>
</dbReference>
<dbReference type="InterPro" id="IPR012337">
    <property type="entry name" value="RNaseH-like_sf"/>
</dbReference>
<keyword evidence="6" id="KW-0479">Metal-binding</keyword>
<keyword evidence="14" id="KW-0239">DNA-directed DNA polymerase</keyword>
<dbReference type="InterPro" id="IPR043502">
    <property type="entry name" value="DNA/RNA_pol_sf"/>
</dbReference>
<keyword evidence="3" id="KW-0808">Transferase</keyword>
<dbReference type="STRING" id="401625.A0A0P1BI82"/>
<reference evidence="22" key="1">
    <citation type="submission" date="2014-09" db="EMBL/GenBank/DDBJ databases">
        <authorList>
            <person name="Sharma Rahul"/>
            <person name="Thines Marco"/>
        </authorList>
    </citation>
    <scope>NUCLEOTIDE SEQUENCE [LARGE SCALE GENOMIC DNA]</scope>
</reference>
<evidence type="ECO:0000256" key="10">
    <source>
        <dbReference type="ARBA" id="ARBA00022842"/>
    </source>
</evidence>
<keyword evidence="12" id="KW-0229">DNA integration</keyword>
<dbReference type="Pfam" id="PF00078">
    <property type="entry name" value="RVT_1"/>
    <property type="match status" value="1"/>
</dbReference>
<dbReference type="FunFam" id="3.30.70.270:FF:000020">
    <property type="entry name" value="Transposon Tf2-6 polyprotein-like Protein"/>
    <property type="match status" value="1"/>
</dbReference>
<dbReference type="Pfam" id="PF17917">
    <property type="entry name" value="RT_RNaseH"/>
    <property type="match status" value="1"/>
</dbReference>
<evidence type="ECO:0000256" key="16">
    <source>
        <dbReference type="ARBA" id="ARBA00023172"/>
    </source>
</evidence>
<evidence type="ECO:0000256" key="3">
    <source>
        <dbReference type="ARBA" id="ARBA00022679"/>
    </source>
</evidence>
<keyword evidence="9" id="KW-0378">Hydrolase</keyword>
<dbReference type="Proteomes" id="UP000054845">
    <property type="component" value="Unassembled WGS sequence"/>
</dbReference>
<dbReference type="PROSITE" id="PS50013">
    <property type="entry name" value="CHROMO_2"/>
    <property type="match status" value="1"/>
</dbReference>
<dbReference type="SUPFAM" id="SSF53098">
    <property type="entry name" value="Ribonuclease H-like"/>
    <property type="match status" value="1"/>
</dbReference>
<dbReference type="CDD" id="cd00024">
    <property type="entry name" value="CD_CSD"/>
    <property type="match status" value="1"/>
</dbReference>
<evidence type="ECO:0000259" key="20">
    <source>
        <dbReference type="PROSITE" id="PS50994"/>
    </source>
</evidence>
<dbReference type="CDD" id="cd09274">
    <property type="entry name" value="RNase_HI_RT_Ty3"/>
    <property type="match status" value="1"/>
</dbReference>
<dbReference type="GO" id="GO:0005634">
    <property type="term" value="C:nucleus"/>
    <property type="evidence" value="ECO:0007669"/>
    <property type="project" value="UniProtKB-SubCell"/>
</dbReference>
<evidence type="ECO:0000256" key="12">
    <source>
        <dbReference type="ARBA" id="ARBA00022908"/>
    </source>
</evidence>
<dbReference type="GO" id="GO:0006338">
    <property type="term" value="P:chromatin remodeling"/>
    <property type="evidence" value="ECO:0007669"/>
    <property type="project" value="UniProtKB-ARBA"/>
</dbReference>
<organism evidence="21 22">
    <name type="scientific">Ceraceosorus bombacis</name>
    <dbReference type="NCBI Taxonomy" id="401625"/>
    <lineage>
        <taxon>Eukaryota</taxon>
        <taxon>Fungi</taxon>
        <taxon>Dikarya</taxon>
        <taxon>Basidiomycota</taxon>
        <taxon>Ustilaginomycotina</taxon>
        <taxon>Exobasidiomycetes</taxon>
        <taxon>Ceraceosorales</taxon>
        <taxon>Ceraceosoraceae</taxon>
        <taxon>Ceraceosorus</taxon>
    </lineage>
</organism>
<dbReference type="EMBL" id="CCYA01000273">
    <property type="protein sequence ID" value="CEH15967.1"/>
    <property type="molecule type" value="Genomic_DNA"/>
</dbReference>
<dbReference type="InterPro" id="IPR043128">
    <property type="entry name" value="Rev_trsase/Diguanyl_cyclase"/>
</dbReference>
<evidence type="ECO:0000256" key="8">
    <source>
        <dbReference type="ARBA" id="ARBA00022759"/>
    </source>
</evidence>
<proteinExistence type="predicted"/>
<protein>
    <submittedName>
        <fullName evidence="21">Retrotransposon nucleocapsid protein</fullName>
    </submittedName>
</protein>
<dbReference type="GO" id="GO:0003677">
    <property type="term" value="F:DNA binding"/>
    <property type="evidence" value="ECO:0007669"/>
    <property type="project" value="UniProtKB-KW"/>
</dbReference>
<evidence type="ECO:0000256" key="2">
    <source>
        <dbReference type="ARBA" id="ARBA00022670"/>
    </source>
</evidence>
<dbReference type="GO" id="GO:0006508">
    <property type="term" value="P:proteolysis"/>
    <property type="evidence" value="ECO:0007669"/>
    <property type="project" value="UniProtKB-KW"/>
</dbReference>
<sequence length="916" mass="104330">MLANGFIRRSNSPAAALILFVPKKDGSMRLCVDYQGLNAVTVKDRYLIPLIDEQLDRLARAVKMAKLDLMGAYNLLRIREGDEWKMAFQTRYGLYKYLVMPFGLCNAPSTFQALMNYVFRDMLDITVLIYLDDILIYTGEGVDHDAVVRTVLGRLREYRLFAKASKCELDVEEVEYLGFLASTKGVQMDPKRVQTINDWPAPRNVHELQVFLGYANYYRRFIPAYSRVIAPLTDLLKGKATGPIEWRDLQQRLFDSLKRALTHEPLLRHFDPALPILVETNASDHAIAATLSQPRQETPADSKETWHPVAYRSWKLNSAQRNYEIHDKELLAIVDALREWRQYCLGTQEQICIHTNHKGLEYFATKRALTARQAQWSLLLADYHFDIRYKSGAQCKVDGLTRRPDMHDGPNAHNELNERVLLPGLRASAGQILVNGYDELLEQIRRETRALAAEVKRVVAFDTTSQLWKHNHAVYVPPGQLRDEALRMSHDTTAAGHGGPRPTLEICRRLFYWPTMAAYVTNYVRTCPLCQRNKSRCHKPYGLLQPLQVPQRPWGSISLDFIEGLPPSGDPAYDSILVVVDRLTKHAVFAPCHKTTGAVNTAVIFMNHVLPVFGAPDEIVSDRGRQFVSVFWMLFAKLLDGSVALSTAYHPQTNGQTKRVNQSLKQYLRMYTNKAQDNWSSLLPMAQFAYNNAPHSATKISPAYAILAFHPKVFPSTTPAGVHDSRAAAFVQDHQLLYDHCQRKVEAARVTYSRLYDAKRRDLMLQVGDQVLLRTTNLQLGQPSKKLSPKLIGPFPIQAKVGRAAYRLQLPARYRCWPVFHVSLLKPLPAAADPQHRATAWPSDAHWTVHDVRDSTQEYQVDRIMSAQKTPEGLEYRVRWAGYDESNDTWEPASHLEHAQQAIHNFEASHPQAPRN</sequence>
<keyword evidence="8" id="KW-0255">Endonuclease</keyword>
<dbReference type="PROSITE" id="PS50878">
    <property type="entry name" value="RT_POL"/>
    <property type="match status" value="1"/>
</dbReference>
<dbReference type="PROSITE" id="PS50994">
    <property type="entry name" value="INTEGRASE"/>
    <property type="match status" value="1"/>
</dbReference>
<dbReference type="InterPro" id="IPR016197">
    <property type="entry name" value="Chromo-like_dom_sf"/>
</dbReference>
<dbReference type="InterPro" id="IPR041588">
    <property type="entry name" value="Integrase_H2C2"/>
</dbReference>
<dbReference type="GO" id="GO:0004519">
    <property type="term" value="F:endonuclease activity"/>
    <property type="evidence" value="ECO:0007669"/>
    <property type="project" value="UniProtKB-KW"/>
</dbReference>
<keyword evidence="10" id="KW-0460">Magnesium</keyword>
<feature type="domain" description="Chromo" evidence="18">
    <location>
        <begin position="859"/>
        <end position="916"/>
    </location>
</feature>